<dbReference type="InterPro" id="IPR036026">
    <property type="entry name" value="Seven-hairpin_glycosidases"/>
</dbReference>
<dbReference type="PANTHER" id="PTHR45679:SF6">
    <property type="entry name" value="ER DEGRADATION-ENHANCING ALPHA-MANNOSIDASE-LIKE PROTEIN 2"/>
    <property type="match status" value="1"/>
</dbReference>
<dbReference type="GO" id="GO:0005509">
    <property type="term" value="F:calcium ion binding"/>
    <property type="evidence" value="ECO:0007669"/>
    <property type="project" value="InterPro"/>
</dbReference>
<comment type="similarity">
    <text evidence="2 5">Belongs to the glycosyl hydrolase 47 family.</text>
</comment>
<evidence type="ECO:0000256" key="2">
    <source>
        <dbReference type="ARBA" id="ARBA00007658"/>
    </source>
</evidence>
<dbReference type="PRINTS" id="PR00747">
    <property type="entry name" value="GLYHDRLASE47"/>
</dbReference>
<dbReference type="PANTHER" id="PTHR45679">
    <property type="entry name" value="ER DEGRADATION-ENHANCING ALPHA-MANNOSIDASE-LIKE PROTEIN 2"/>
    <property type="match status" value="1"/>
</dbReference>
<dbReference type="GO" id="GO:0016020">
    <property type="term" value="C:membrane"/>
    <property type="evidence" value="ECO:0007669"/>
    <property type="project" value="InterPro"/>
</dbReference>
<dbReference type="GO" id="GO:0044322">
    <property type="term" value="C:endoplasmic reticulum quality control compartment"/>
    <property type="evidence" value="ECO:0007669"/>
    <property type="project" value="GOC"/>
</dbReference>
<keyword evidence="5" id="KW-0378">Hydrolase</keyword>
<keyword evidence="5" id="KW-0326">Glycosidase</keyword>
<dbReference type="GO" id="GO:0005975">
    <property type="term" value="P:carbohydrate metabolic process"/>
    <property type="evidence" value="ECO:0007669"/>
    <property type="project" value="InterPro"/>
</dbReference>
<gene>
    <name evidence="6" type="ORF">PACLA_8A041665</name>
</gene>
<comment type="caution">
    <text evidence="6">The sequence shown here is derived from an EMBL/GenBank/DDBJ whole genome shotgun (WGS) entry which is preliminary data.</text>
</comment>
<proteinExistence type="inferred from homology"/>
<dbReference type="Gene3D" id="1.50.10.10">
    <property type="match status" value="1"/>
</dbReference>
<dbReference type="GO" id="GO:1904380">
    <property type="term" value="P:endoplasmic reticulum mannose trimming"/>
    <property type="evidence" value="ECO:0007669"/>
    <property type="project" value="InterPro"/>
</dbReference>
<dbReference type="Proteomes" id="UP001152795">
    <property type="component" value="Unassembled WGS sequence"/>
</dbReference>
<evidence type="ECO:0000256" key="4">
    <source>
        <dbReference type="ARBA" id="ARBA00023180"/>
    </source>
</evidence>
<dbReference type="OrthoDB" id="8118055at2759"/>
<comment type="subcellular location">
    <subcellularLocation>
        <location evidence="1">Endoplasmic reticulum</location>
    </subcellularLocation>
</comment>
<name>A0A6S7GUR5_PARCT</name>
<evidence type="ECO:0000313" key="7">
    <source>
        <dbReference type="Proteomes" id="UP001152795"/>
    </source>
</evidence>
<keyword evidence="4" id="KW-0325">Glycoprotein</keyword>
<reference evidence="6" key="1">
    <citation type="submission" date="2020-04" db="EMBL/GenBank/DDBJ databases">
        <authorList>
            <person name="Alioto T."/>
            <person name="Alioto T."/>
            <person name="Gomez Garrido J."/>
        </authorList>
    </citation>
    <scope>NUCLEOTIDE SEQUENCE</scope>
    <source>
        <strain evidence="6">A484AB</strain>
    </source>
</reference>
<keyword evidence="7" id="KW-1185">Reference proteome</keyword>
<dbReference type="EMBL" id="CACRXK020001301">
    <property type="protein sequence ID" value="CAB3988281.1"/>
    <property type="molecule type" value="Genomic_DNA"/>
</dbReference>
<dbReference type="GO" id="GO:0004571">
    <property type="term" value="F:mannosyl-oligosaccharide 1,2-alpha-mannosidase activity"/>
    <property type="evidence" value="ECO:0007669"/>
    <property type="project" value="InterPro"/>
</dbReference>
<sequence length="318" mass="35526">MGVVKLLFHFVILFKSYVNPMSSGDILSQREKVRSMFYHGYDSYMKFGYPFDELKPLSCSGHDTWGSYSLTLIDALDTLLVMGNKTEFVRVADILIDTLDFDRDINVSVFETNIRVVGGLLSAHLLSGRVKFELEEGWPCEGPLLRLAFDVAERLLPAFNTATGMPYGTVNLLDGVPEGETPVTCTAGVGTYILEFGTLTKLTGDRRFEDAALKALDGLWKAKSNIGLVGNHVDVQSSKWTAEDGGIGPGVDSYFEYLLKGAILFDSPRLLGMFEELYGKIVKYNKIDDWYIWANMYKGKYSMATFHSLDAYWPGLQS</sequence>
<dbReference type="Pfam" id="PF01532">
    <property type="entry name" value="Glyco_hydro_47"/>
    <property type="match status" value="1"/>
</dbReference>
<evidence type="ECO:0000313" key="6">
    <source>
        <dbReference type="EMBL" id="CAB3988281.1"/>
    </source>
</evidence>
<dbReference type="SUPFAM" id="SSF48225">
    <property type="entry name" value="Seven-hairpin glycosidases"/>
    <property type="match status" value="1"/>
</dbReference>
<keyword evidence="3" id="KW-0256">Endoplasmic reticulum</keyword>
<dbReference type="InterPro" id="IPR001382">
    <property type="entry name" value="Glyco_hydro_47"/>
</dbReference>
<dbReference type="AlphaFoldDB" id="A0A6S7GUR5"/>
<accession>A0A6S7GUR5</accession>
<dbReference type="InterPro" id="IPR044674">
    <property type="entry name" value="EDEM1/2/3"/>
</dbReference>
<dbReference type="InterPro" id="IPR012341">
    <property type="entry name" value="6hp_glycosidase-like_sf"/>
</dbReference>
<evidence type="ECO:0000256" key="3">
    <source>
        <dbReference type="ARBA" id="ARBA00022824"/>
    </source>
</evidence>
<protein>
    <recommendedName>
        <fullName evidence="5">alpha-1,2-Mannosidase</fullName>
        <ecNumber evidence="5">3.2.1.-</ecNumber>
    </recommendedName>
</protein>
<dbReference type="EC" id="3.2.1.-" evidence="5"/>
<evidence type="ECO:0000256" key="1">
    <source>
        <dbReference type="ARBA" id="ARBA00004240"/>
    </source>
</evidence>
<evidence type="ECO:0000256" key="5">
    <source>
        <dbReference type="RuleBase" id="RU361193"/>
    </source>
</evidence>
<organism evidence="6 7">
    <name type="scientific">Paramuricea clavata</name>
    <name type="common">Red gorgonian</name>
    <name type="synonym">Violescent sea-whip</name>
    <dbReference type="NCBI Taxonomy" id="317549"/>
    <lineage>
        <taxon>Eukaryota</taxon>
        <taxon>Metazoa</taxon>
        <taxon>Cnidaria</taxon>
        <taxon>Anthozoa</taxon>
        <taxon>Octocorallia</taxon>
        <taxon>Malacalcyonacea</taxon>
        <taxon>Plexauridae</taxon>
        <taxon>Paramuricea</taxon>
    </lineage>
</organism>